<dbReference type="GO" id="GO:0098505">
    <property type="term" value="F:G-rich strand telomeric DNA binding"/>
    <property type="evidence" value="ECO:0007669"/>
    <property type="project" value="TreeGrafter"/>
</dbReference>
<dbReference type="SUPFAM" id="SSF50249">
    <property type="entry name" value="Nucleic acid-binding proteins"/>
    <property type="match status" value="1"/>
</dbReference>
<evidence type="ECO:0000313" key="7">
    <source>
        <dbReference type="Proteomes" id="UP000481153"/>
    </source>
</evidence>
<dbReference type="EMBL" id="VJMJ01000088">
    <property type="protein sequence ID" value="KAF0736727.1"/>
    <property type="molecule type" value="Genomic_DNA"/>
</dbReference>
<protein>
    <recommendedName>
        <fullName evidence="5">Telomeric single stranded DNA binding POT1/Cdc13 domain-containing protein</fullName>
    </recommendedName>
</protein>
<keyword evidence="2" id="KW-0158">Chromosome</keyword>
<dbReference type="GO" id="GO:0010521">
    <property type="term" value="F:telomerase inhibitor activity"/>
    <property type="evidence" value="ECO:0007669"/>
    <property type="project" value="TreeGrafter"/>
</dbReference>
<dbReference type="Proteomes" id="UP000481153">
    <property type="component" value="Unassembled WGS sequence"/>
</dbReference>
<dbReference type="GO" id="GO:0032210">
    <property type="term" value="P:regulation of telomere maintenance via telomerase"/>
    <property type="evidence" value="ECO:0007669"/>
    <property type="project" value="TreeGrafter"/>
</dbReference>
<dbReference type="PANTHER" id="PTHR14513">
    <property type="entry name" value="PROTECTION OF TELOMERES 1"/>
    <property type="match status" value="1"/>
</dbReference>
<dbReference type="VEuPathDB" id="FungiDB:AeMF1_010818"/>
<evidence type="ECO:0000313" key="6">
    <source>
        <dbReference type="EMBL" id="KAF0736727.1"/>
    </source>
</evidence>
<reference evidence="6 7" key="1">
    <citation type="submission" date="2019-07" db="EMBL/GenBank/DDBJ databases">
        <title>Genomics analysis of Aphanomyces spp. identifies a new class of oomycete effector associated with host adaptation.</title>
        <authorList>
            <person name="Gaulin E."/>
        </authorList>
    </citation>
    <scope>NUCLEOTIDE SEQUENCE [LARGE SCALE GENOMIC DNA]</scope>
    <source>
        <strain evidence="6 7">ATCC 201684</strain>
    </source>
</reference>
<name>A0A6G0X9F8_9STRA</name>
<dbReference type="InterPro" id="IPR028389">
    <property type="entry name" value="POT1"/>
</dbReference>
<dbReference type="InterPro" id="IPR011564">
    <property type="entry name" value="Telomer_end-bd_POT1/Cdc13"/>
</dbReference>
<feature type="domain" description="Telomeric single stranded DNA binding POT1/Cdc13" evidence="5">
    <location>
        <begin position="191"/>
        <end position="329"/>
    </location>
</feature>
<dbReference type="SMART" id="SM00976">
    <property type="entry name" value="Telo_bind"/>
    <property type="match status" value="1"/>
</dbReference>
<evidence type="ECO:0000259" key="5">
    <source>
        <dbReference type="SMART" id="SM00976"/>
    </source>
</evidence>
<dbReference type="Gene3D" id="2.40.50.140">
    <property type="entry name" value="Nucleic acid-binding proteins"/>
    <property type="match status" value="1"/>
</dbReference>
<dbReference type="GO" id="GO:0000783">
    <property type="term" value="C:nuclear telomere cap complex"/>
    <property type="evidence" value="ECO:0007669"/>
    <property type="project" value="TreeGrafter"/>
</dbReference>
<comment type="caution">
    <text evidence="6">The sequence shown here is derived from an EMBL/GenBank/DDBJ whole genome shotgun (WGS) entry which is preliminary data.</text>
</comment>
<comment type="subcellular location">
    <subcellularLocation>
        <location evidence="1">Chromosome</location>
        <location evidence="1">Telomere</location>
    </subcellularLocation>
</comment>
<dbReference type="Pfam" id="PF02765">
    <property type="entry name" value="POT1"/>
    <property type="match status" value="1"/>
</dbReference>
<dbReference type="PANTHER" id="PTHR14513:SF0">
    <property type="entry name" value="PROTECTION OF TELOMERES PROTEIN 1"/>
    <property type="match status" value="1"/>
</dbReference>
<keyword evidence="4" id="KW-0238">DNA-binding</keyword>
<keyword evidence="7" id="KW-1185">Reference proteome</keyword>
<accession>A0A6G0X9F8</accession>
<gene>
    <name evidence="6" type="ORF">Ae201684_007174</name>
</gene>
<evidence type="ECO:0000256" key="1">
    <source>
        <dbReference type="ARBA" id="ARBA00004574"/>
    </source>
</evidence>
<evidence type="ECO:0000256" key="4">
    <source>
        <dbReference type="ARBA" id="ARBA00023125"/>
    </source>
</evidence>
<dbReference type="AlphaFoldDB" id="A0A6G0X9F8"/>
<organism evidence="6 7">
    <name type="scientific">Aphanomyces euteiches</name>
    <dbReference type="NCBI Taxonomy" id="100861"/>
    <lineage>
        <taxon>Eukaryota</taxon>
        <taxon>Sar</taxon>
        <taxon>Stramenopiles</taxon>
        <taxon>Oomycota</taxon>
        <taxon>Saprolegniomycetes</taxon>
        <taxon>Saprolegniales</taxon>
        <taxon>Verrucalvaceae</taxon>
        <taxon>Aphanomyces</taxon>
    </lineage>
</organism>
<keyword evidence="3" id="KW-0779">Telomere</keyword>
<dbReference type="InterPro" id="IPR012340">
    <property type="entry name" value="NA-bd_OB-fold"/>
</dbReference>
<sequence>MDHAAWLQRTRVTAVWPMRTLPLAAASEFDIDTGPCASAASRVVSMEVVEIMTSVSHESSETPQRIYVHFYDKWADHVQHFVQHFKVGFFGRGVKHWEDATESYDVNNENACIVIAEHQILVDAGLLHPSSPIEDITIKFNVARREALVSPITYGEEVTISSATLNDEVPQEVRSINRGSRGVAENRIYFYTTLSALTNNANTYGIVTSFSKPKRSTNGRNDFEMTVSLIDESRPERSQAFYVNVFDAAIENLPQLLYIGDILRFHTLALNAYEGYSVGISSSHVTRFLVVRENQANPQGPLDLIHPYKTCTFTPTDEERCRSLIAWSKKVLAQDQTFLPRNTQGFILLDNCFNLESRTIVDVLVKVVGMSKDFLSDSGVFRVSNGYNDESSVSLRVHREWTSLTRRGLIPTVEKRWCKFRSIEIKIDHGAIQLLYNKISSLEILPDYLYEVREAIKRASMNVTNPAPTTTLWTNNISLAKMTIAEFINSPAPHRALCFANVADIWPSNIASITTMIDSHFNYMCVFRLEDYTASIDAILYGKEAVLVSSVNWLTHM</sequence>
<evidence type="ECO:0000256" key="2">
    <source>
        <dbReference type="ARBA" id="ARBA00022454"/>
    </source>
</evidence>
<evidence type="ECO:0000256" key="3">
    <source>
        <dbReference type="ARBA" id="ARBA00022895"/>
    </source>
</evidence>
<proteinExistence type="predicted"/>
<dbReference type="GO" id="GO:0016233">
    <property type="term" value="P:telomere capping"/>
    <property type="evidence" value="ECO:0007669"/>
    <property type="project" value="TreeGrafter"/>
</dbReference>